<dbReference type="AlphaFoldDB" id="A0A6C0IVI4"/>
<organism evidence="1">
    <name type="scientific">viral metagenome</name>
    <dbReference type="NCBI Taxonomy" id="1070528"/>
    <lineage>
        <taxon>unclassified sequences</taxon>
        <taxon>metagenomes</taxon>
        <taxon>organismal metagenomes</taxon>
    </lineage>
</organism>
<protein>
    <recommendedName>
        <fullName evidence="2">SAP domain-containing protein</fullName>
    </recommendedName>
</protein>
<dbReference type="EMBL" id="MN740241">
    <property type="protein sequence ID" value="QHT95543.1"/>
    <property type="molecule type" value="Genomic_DNA"/>
</dbReference>
<name>A0A6C0IVI4_9ZZZZ</name>
<evidence type="ECO:0008006" key="2">
    <source>
        <dbReference type="Google" id="ProtNLM"/>
    </source>
</evidence>
<evidence type="ECO:0000313" key="1">
    <source>
        <dbReference type="EMBL" id="QHT95543.1"/>
    </source>
</evidence>
<proteinExistence type="predicted"/>
<reference evidence="1" key="1">
    <citation type="journal article" date="2020" name="Nature">
        <title>Giant virus diversity and host interactions through global metagenomics.</title>
        <authorList>
            <person name="Schulz F."/>
            <person name="Roux S."/>
            <person name="Paez-Espino D."/>
            <person name="Jungbluth S."/>
            <person name="Walsh D.A."/>
            <person name="Denef V.J."/>
            <person name="McMahon K.D."/>
            <person name="Konstantinidis K.T."/>
            <person name="Eloe-Fadrosh E.A."/>
            <person name="Kyrpides N.C."/>
            <person name="Woyke T."/>
        </authorList>
    </citation>
    <scope>NUCLEOTIDE SEQUENCE</scope>
    <source>
        <strain evidence="1">GVMAG-M-3300024261-8</strain>
    </source>
</reference>
<sequence length="379" mass="45092">MNENTIKVKRKYKKRVNEHEITYTNYQKHNIDLSKYQIPELKTAIRQLGNMYLTGTKSQLIERLNNRFRDIKHAIIIQKLFRGWYLRLIQQLRGPALKNRTLCTNDSDMATLEPLCDITNTYFFSYKDNSNFVYGFDISSLIPHIQTQGKFINPYTRENVCNKITKNIFRVYRGSYAIYEEFRENNKKLELPRRRQQLHMNRLSDIQRRMASMQNRVDYQSVSSAFNQIRARVSRIRSRSIEERIRGLFVEIDQLGNYTQYTWFDSLSHRDLVLFYRALHDIWYYRAGLSHTTKRNICYGCSYNSTTPFTRHTNLGFREISFLEYDELKSTGLEIFENLVYCGIDNDHKKIGALHALSALTLVSRDARHAMPWLYESVI</sequence>
<accession>A0A6C0IVI4</accession>